<proteinExistence type="predicted"/>
<feature type="compositionally biased region" description="Basic residues" evidence="2">
    <location>
        <begin position="53"/>
        <end position="62"/>
    </location>
</feature>
<feature type="compositionally biased region" description="Pro residues" evidence="2">
    <location>
        <begin position="858"/>
        <end position="887"/>
    </location>
</feature>
<dbReference type="Gene3D" id="1.25.40.90">
    <property type="match status" value="1"/>
</dbReference>
<feature type="region of interest" description="Disordered" evidence="2">
    <location>
        <begin position="53"/>
        <end position="215"/>
    </location>
</feature>
<sequence length="1147" mass="125332">MTVDSDALSFNDGSSIDSGCKLVGEEPFNEFNEGETELSDRLDFQTNVTIIKKKRKPNRKRQRSDIVPEAKLDEVISESEVRKTESVSPNHKEKMAERYVKENGDEHLPLVKRARARMGRPSPASSGPLSCNVNAPADGESVPNKEGPGKPQYWETRKNLVDGEGTLVHEEEKALEVSESFAVQSPGPPSCNADAPAVGESVPNKGGPGDSCLLHASPARKPQYLETRKNFVDGEAALPPSKRLHRALEAMSANVAEDIQRASSSPTVNARTNGCSSSTEYSEPSVGEKDGIGLGSGLMEDHNSGDSQSSASESCVGLNMKVPENDGITFAMVSDSGKTSCCADSSNTEICQDSFEHAQGSPSIGGKMSQLDCNPPCLIMPLDGCKVEPSELEEAAKRSDPAMPQMNSDSILVEEIAGVSSNTSKDILMDSSDGGGDETHKKKQLCLSEDNQDNQRPEFVGDARPAPTNSNVVPATSPMKVLTSGLHSNSVSKDHLEDRIVSVTQSSSLTDGLDYVARASPHRPSMNNNFVSDNHSYIEKNSSCSNVQSHLEKAKLTGKLSSKQEFLLSFEAIIRSLTRTKESIERCPTQKNDSDYSLWCYGVVEKLAHNLESESSPHRKVDLFFLVDSITQCSGGMKGDAGIYPSAIQAVLPRLLLAAAPPGGSFYENHRQCLKVLRVWLERKILPESILRHHIRELDALYNPHVTGGSRRSCRFERPFDDPIREMQGMCVDEYGSNSSIQLPGFCMPPLVRDDDIGSDSDGESFEAVTPEHNVENLDGEMNLIAAVEKRSHILEDVDGELEMEDVAPSCEVEITSTSNIDQTNCTQRSHRQSDNHYGAPFASQQPKDTQLISAPLPRSPPPPPPPTSPPPPPPHPRPPSGFPPPVLDSVSSVPDSKVYPSSQEPRAKQPFSPRVKSRPLDAVHHHVHENKDSEAQLPRQMRYCSNACPLSEQATSEFSGRASNVFQPVDGGKGFHLRLPTLLHPISFCMSKNNESNHRGIFHLLPIPTDSIHVMQKMEISIGTMTEISLLNVIILESTGGHRCRPSLVTKAFPNCQYYHNVSRMTHAPMSHNGPPCEPVGPNNRWNFPPRSMNHRQFNPYRPPSEGPIPVANRALGLLLPKEKDALLVPPIVYMDVAVLSAVTYE</sequence>
<dbReference type="InterPro" id="IPR008942">
    <property type="entry name" value="ENTH_VHS"/>
</dbReference>
<feature type="region of interest" description="Disordered" evidence="2">
    <location>
        <begin position="822"/>
        <end position="916"/>
    </location>
</feature>
<dbReference type="SMART" id="SM00582">
    <property type="entry name" value="RPR"/>
    <property type="match status" value="1"/>
</dbReference>
<evidence type="ECO:0000313" key="5">
    <source>
        <dbReference type="Proteomes" id="UP001318860"/>
    </source>
</evidence>
<evidence type="ECO:0000256" key="2">
    <source>
        <dbReference type="SAM" id="MobiDB-lite"/>
    </source>
</evidence>
<feature type="compositionally biased region" description="Low complexity" evidence="2">
    <location>
        <begin position="888"/>
        <end position="903"/>
    </location>
</feature>
<protein>
    <recommendedName>
        <fullName evidence="3">CID domain-containing protein</fullName>
    </recommendedName>
</protein>
<comment type="caution">
    <text evidence="4">The sequence shown here is derived from an EMBL/GenBank/DDBJ whole genome shotgun (WGS) entry which is preliminary data.</text>
</comment>
<name>A0ABR0VM58_REHGL</name>
<dbReference type="PANTHER" id="PTHR12550">
    <property type="entry name" value="HEPATOMA-DERIVED GROWTH FACTOR-RELATED"/>
    <property type="match status" value="1"/>
</dbReference>
<feature type="domain" description="CID" evidence="3">
    <location>
        <begin position="562"/>
        <end position="702"/>
    </location>
</feature>
<feature type="region of interest" description="Disordered" evidence="2">
    <location>
        <begin position="422"/>
        <end position="475"/>
    </location>
</feature>
<feature type="compositionally biased region" description="Polar residues" evidence="2">
    <location>
        <begin position="261"/>
        <end position="282"/>
    </location>
</feature>
<keyword evidence="5" id="KW-1185">Reference proteome</keyword>
<dbReference type="PROSITE" id="PS51391">
    <property type="entry name" value="CID"/>
    <property type="match status" value="1"/>
</dbReference>
<accession>A0ABR0VM58</accession>
<feature type="region of interest" description="Disordered" evidence="2">
    <location>
        <begin position="259"/>
        <end position="314"/>
    </location>
</feature>
<dbReference type="PANTHER" id="PTHR12550:SF49">
    <property type="entry name" value="PROTEIN HUA2-LIKE 2-RELATED"/>
    <property type="match status" value="1"/>
</dbReference>
<feature type="compositionally biased region" description="Polar residues" evidence="2">
    <location>
        <begin position="123"/>
        <end position="133"/>
    </location>
</feature>
<dbReference type="Pfam" id="PF04818">
    <property type="entry name" value="CID"/>
    <property type="match status" value="1"/>
</dbReference>
<feature type="compositionally biased region" description="Basic and acidic residues" evidence="2">
    <location>
        <begin position="155"/>
        <end position="176"/>
    </location>
</feature>
<gene>
    <name evidence="4" type="ORF">DH2020_031227</name>
</gene>
<dbReference type="EMBL" id="JABTTQ020001120">
    <property type="protein sequence ID" value="KAK6135049.1"/>
    <property type="molecule type" value="Genomic_DNA"/>
</dbReference>
<evidence type="ECO:0000256" key="1">
    <source>
        <dbReference type="ARBA" id="ARBA00022664"/>
    </source>
</evidence>
<feature type="compositionally biased region" description="Polar residues" evidence="2">
    <location>
        <begin position="843"/>
        <end position="853"/>
    </location>
</feature>
<evidence type="ECO:0000313" key="4">
    <source>
        <dbReference type="EMBL" id="KAK6135049.1"/>
    </source>
</evidence>
<dbReference type="Proteomes" id="UP001318860">
    <property type="component" value="Unassembled WGS sequence"/>
</dbReference>
<reference evidence="4 5" key="1">
    <citation type="journal article" date="2021" name="Comput. Struct. Biotechnol. J.">
        <title>De novo genome assembly of the potent medicinal plant Rehmannia glutinosa using nanopore technology.</title>
        <authorList>
            <person name="Ma L."/>
            <person name="Dong C."/>
            <person name="Song C."/>
            <person name="Wang X."/>
            <person name="Zheng X."/>
            <person name="Niu Y."/>
            <person name="Chen S."/>
            <person name="Feng W."/>
        </authorList>
    </citation>
    <scope>NUCLEOTIDE SEQUENCE [LARGE SCALE GENOMIC DNA]</scope>
    <source>
        <strain evidence="4">DH-2019</strain>
    </source>
</reference>
<dbReference type="InterPro" id="IPR006569">
    <property type="entry name" value="CID_dom"/>
</dbReference>
<organism evidence="4 5">
    <name type="scientific">Rehmannia glutinosa</name>
    <name type="common">Chinese foxglove</name>
    <dbReference type="NCBI Taxonomy" id="99300"/>
    <lineage>
        <taxon>Eukaryota</taxon>
        <taxon>Viridiplantae</taxon>
        <taxon>Streptophyta</taxon>
        <taxon>Embryophyta</taxon>
        <taxon>Tracheophyta</taxon>
        <taxon>Spermatophyta</taxon>
        <taxon>Magnoliopsida</taxon>
        <taxon>eudicotyledons</taxon>
        <taxon>Gunneridae</taxon>
        <taxon>Pentapetalae</taxon>
        <taxon>asterids</taxon>
        <taxon>lamiids</taxon>
        <taxon>Lamiales</taxon>
        <taxon>Orobanchaceae</taxon>
        <taxon>Rehmannieae</taxon>
        <taxon>Rehmannia</taxon>
    </lineage>
</organism>
<feature type="compositionally biased region" description="Basic and acidic residues" evidence="2">
    <location>
        <begin position="63"/>
        <end position="109"/>
    </location>
</feature>
<keyword evidence="1" id="KW-0507">mRNA processing</keyword>
<evidence type="ECO:0000259" key="3">
    <source>
        <dbReference type="PROSITE" id="PS51391"/>
    </source>
</evidence>